<evidence type="ECO:0000313" key="2">
    <source>
        <dbReference type="Proteomes" id="UP001469553"/>
    </source>
</evidence>
<name>A0ABV1AGP6_9TELE</name>
<protein>
    <submittedName>
        <fullName evidence="1">Uncharacterized protein</fullName>
    </submittedName>
</protein>
<accession>A0ABV1AGP6</accession>
<comment type="caution">
    <text evidence="1">The sequence shown here is derived from an EMBL/GenBank/DDBJ whole genome shotgun (WGS) entry which is preliminary data.</text>
</comment>
<dbReference type="EMBL" id="JAHRIP010090479">
    <property type="protein sequence ID" value="MEQ2316831.1"/>
    <property type="molecule type" value="Genomic_DNA"/>
</dbReference>
<feature type="non-terminal residue" evidence="1">
    <location>
        <position position="89"/>
    </location>
</feature>
<dbReference type="Proteomes" id="UP001469553">
    <property type="component" value="Unassembled WGS sequence"/>
</dbReference>
<evidence type="ECO:0000313" key="1">
    <source>
        <dbReference type="EMBL" id="MEQ2316831.1"/>
    </source>
</evidence>
<sequence>MMKLDPNCDAGNWHAQVPNLSCHLTPISEPLLIEKLSELLTCSGPQRGRGAFYCLSNCCWSHFIQLQNGGNICPQAAGSDLSAELLNKP</sequence>
<reference evidence="1 2" key="1">
    <citation type="submission" date="2021-06" db="EMBL/GenBank/DDBJ databases">
        <authorList>
            <person name="Palmer J.M."/>
        </authorList>
    </citation>
    <scope>NUCLEOTIDE SEQUENCE [LARGE SCALE GENOMIC DNA]</scope>
    <source>
        <strain evidence="1 2">AS_MEX2019</strain>
        <tissue evidence="1">Muscle</tissue>
    </source>
</reference>
<proteinExistence type="predicted"/>
<keyword evidence="2" id="KW-1185">Reference proteome</keyword>
<gene>
    <name evidence="1" type="ORF">AMECASPLE_036566</name>
</gene>
<organism evidence="1 2">
    <name type="scientific">Ameca splendens</name>
    <dbReference type="NCBI Taxonomy" id="208324"/>
    <lineage>
        <taxon>Eukaryota</taxon>
        <taxon>Metazoa</taxon>
        <taxon>Chordata</taxon>
        <taxon>Craniata</taxon>
        <taxon>Vertebrata</taxon>
        <taxon>Euteleostomi</taxon>
        <taxon>Actinopterygii</taxon>
        <taxon>Neopterygii</taxon>
        <taxon>Teleostei</taxon>
        <taxon>Neoteleostei</taxon>
        <taxon>Acanthomorphata</taxon>
        <taxon>Ovalentaria</taxon>
        <taxon>Atherinomorphae</taxon>
        <taxon>Cyprinodontiformes</taxon>
        <taxon>Goodeidae</taxon>
        <taxon>Ameca</taxon>
    </lineage>
</organism>